<dbReference type="Proteomes" id="UP000255082">
    <property type="component" value="Unassembled WGS sequence"/>
</dbReference>
<dbReference type="RefSeq" id="WP_062966899.1">
    <property type="nucleotide sequence ID" value="NZ_JAJFOE010000001.1"/>
</dbReference>
<dbReference type="EMBL" id="UGRU01000001">
    <property type="protein sequence ID" value="SUA43451.1"/>
    <property type="molecule type" value="Genomic_DNA"/>
</dbReference>
<dbReference type="PANTHER" id="PTHR46865:SF8">
    <property type="entry name" value="POSSIBLE OXIDOREDUCTASE"/>
    <property type="match status" value="1"/>
</dbReference>
<reference evidence="2 3" key="1">
    <citation type="submission" date="2018-06" db="EMBL/GenBank/DDBJ databases">
        <authorList>
            <consortium name="Pathogen Informatics"/>
            <person name="Doyle S."/>
        </authorList>
    </citation>
    <scope>NUCLEOTIDE SEQUENCE [LARGE SCALE GENOMIC DNA]</scope>
    <source>
        <strain evidence="2 3">NCTC13184</strain>
    </source>
</reference>
<dbReference type="OrthoDB" id="9782160at2"/>
<dbReference type="EC" id="1.14.13.24" evidence="2"/>
<proteinExistence type="predicted"/>
<dbReference type="AlphaFoldDB" id="A0A378WSK7"/>
<dbReference type="GO" id="GO:0071949">
    <property type="term" value="F:FAD binding"/>
    <property type="evidence" value="ECO:0007669"/>
    <property type="project" value="InterPro"/>
</dbReference>
<organism evidence="2 3">
    <name type="scientific">Nocardia africana</name>
    <dbReference type="NCBI Taxonomy" id="134964"/>
    <lineage>
        <taxon>Bacteria</taxon>
        <taxon>Bacillati</taxon>
        <taxon>Actinomycetota</taxon>
        <taxon>Actinomycetes</taxon>
        <taxon>Mycobacteriales</taxon>
        <taxon>Nocardiaceae</taxon>
        <taxon>Nocardia</taxon>
    </lineage>
</organism>
<dbReference type="Gene3D" id="3.50.50.60">
    <property type="entry name" value="FAD/NAD(P)-binding domain"/>
    <property type="match status" value="1"/>
</dbReference>
<evidence type="ECO:0000259" key="1">
    <source>
        <dbReference type="Pfam" id="PF01494"/>
    </source>
</evidence>
<dbReference type="Pfam" id="PF01494">
    <property type="entry name" value="FAD_binding_3"/>
    <property type="match status" value="1"/>
</dbReference>
<dbReference type="InterPro" id="IPR051704">
    <property type="entry name" value="FAD_aromatic-hydroxylase"/>
</dbReference>
<evidence type="ECO:0000313" key="3">
    <source>
        <dbReference type="Proteomes" id="UP000255082"/>
    </source>
</evidence>
<accession>A0A378WSK7</accession>
<dbReference type="SUPFAM" id="SSF51905">
    <property type="entry name" value="FAD/NAD(P)-binding domain"/>
    <property type="match status" value="1"/>
</dbReference>
<dbReference type="InterPro" id="IPR036188">
    <property type="entry name" value="FAD/NAD-bd_sf"/>
</dbReference>
<name>A0A378WSK7_9NOCA</name>
<dbReference type="PANTHER" id="PTHR46865">
    <property type="entry name" value="OXIDOREDUCTASE-RELATED"/>
    <property type="match status" value="1"/>
</dbReference>
<dbReference type="PRINTS" id="PR00420">
    <property type="entry name" value="RNGMNOXGNASE"/>
</dbReference>
<dbReference type="Gene3D" id="3.30.9.10">
    <property type="entry name" value="D-Amino Acid Oxidase, subunit A, domain 2"/>
    <property type="match status" value="1"/>
</dbReference>
<sequence>MTARENPAHRRAETSGRRATIVGAGIAGLAAALRLHQHGWDVVVIERAPTRRSGGYLVNLHGPGYAAAERLGLVPALSPRDIGFFTSVLVHADGREKFRIPAAVTEAAVGNRALSLFRGDLESVLYDAVADLVDLRFGTTVQAVAQSAGEVVVTLSDGTRLHTELLVGADGVHSRVRELVFGSESEYFVDLGHMVGALSLETVPDHVPEGVGTTFIGPGRTAAVMNLGPERSSAFFTYRCPDPSAELALGAAPAITRAFGDLGGGVRAALHQLAADPTTAYYDAVGHIVMDRWSHGRVVLLGDAAWCVTVFAGYGAALALDGADRLGTAVAAHGDDIPTALDTWERAMRPEAHKRQALARKGISRFAPPSRTHVRAGELMLRAIQLPGIRSLVRRSIQRANN</sequence>
<evidence type="ECO:0000313" key="2">
    <source>
        <dbReference type="EMBL" id="SUA43451.1"/>
    </source>
</evidence>
<feature type="domain" description="FAD-binding" evidence="1">
    <location>
        <begin position="20"/>
        <end position="352"/>
    </location>
</feature>
<protein>
    <submittedName>
        <fullName evidence="2">3-hydroxybenzoate 6-hydroxylase 1</fullName>
        <ecNumber evidence="2">1.14.13.24</ecNumber>
    </submittedName>
</protein>
<gene>
    <name evidence="2" type="primary">xlnD_2</name>
    <name evidence="2" type="ORF">NCTC13184_02819</name>
</gene>
<dbReference type="InterPro" id="IPR002938">
    <property type="entry name" value="FAD-bd"/>
</dbReference>
<keyword evidence="2" id="KW-0560">Oxidoreductase</keyword>
<dbReference type="GO" id="GO:0018669">
    <property type="term" value="F:3-hydroxybenzoate 6-monooxygenase activity"/>
    <property type="evidence" value="ECO:0007669"/>
    <property type="project" value="UniProtKB-EC"/>
</dbReference>